<dbReference type="PANTHER" id="PTHR14218">
    <property type="entry name" value="PROTEASE S8 TRIPEPTIDYL PEPTIDASE I CLN2"/>
    <property type="match status" value="1"/>
</dbReference>
<dbReference type="Pfam" id="PF00082">
    <property type="entry name" value="Peptidase_S8"/>
    <property type="match status" value="1"/>
</dbReference>
<dbReference type="PROSITE" id="PS00138">
    <property type="entry name" value="SUBTILASE_SER"/>
    <property type="match status" value="1"/>
</dbReference>
<evidence type="ECO:0000256" key="4">
    <source>
        <dbReference type="ARBA" id="ARBA00022801"/>
    </source>
</evidence>
<comment type="caution">
    <text evidence="10">The sequence shown here is derived from an EMBL/GenBank/DDBJ whole genome shotgun (WGS) entry which is preliminary data.</text>
</comment>
<organism evidence="10 11">
    <name type="scientific">Kitasatospora cystarginea</name>
    <dbReference type="NCBI Taxonomy" id="58350"/>
    <lineage>
        <taxon>Bacteria</taxon>
        <taxon>Bacillati</taxon>
        <taxon>Actinomycetota</taxon>
        <taxon>Actinomycetes</taxon>
        <taxon>Kitasatosporales</taxon>
        <taxon>Streptomycetaceae</taxon>
        <taxon>Kitasatospora</taxon>
    </lineage>
</organism>
<keyword evidence="7" id="KW-0865">Zymogen</keyword>
<evidence type="ECO:0000256" key="2">
    <source>
        <dbReference type="ARBA" id="ARBA00022670"/>
    </source>
</evidence>
<dbReference type="InterPro" id="IPR023828">
    <property type="entry name" value="Peptidase_S8_Ser-AS"/>
</dbReference>
<dbReference type="PANTHER" id="PTHR14218:SF15">
    <property type="entry name" value="TRIPEPTIDYL-PEPTIDASE 1"/>
    <property type="match status" value="1"/>
</dbReference>
<evidence type="ECO:0000313" key="11">
    <source>
        <dbReference type="Proteomes" id="UP001500305"/>
    </source>
</evidence>
<keyword evidence="5" id="KW-0720">Serine protease</keyword>
<proteinExistence type="predicted"/>
<evidence type="ECO:0000256" key="6">
    <source>
        <dbReference type="ARBA" id="ARBA00022837"/>
    </source>
</evidence>
<dbReference type="Pfam" id="PF09286">
    <property type="entry name" value="Pro-kuma_activ"/>
    <property type="match status" value="1"/>
</dbReference>
<dbReference type="InterPro" id="IPR015366">
    <property type="entry name" value="S53_propep"/>
</dbReference>
<keyword evidence="3" id="KW-0479">Metal-binding</keyword>
<evidence type="ECO:0000256" key="8">
    <source>
        <dbReference type="SAM" id="MobiDB-lite"/>
    </source>
</evidence>
<dbReference type="RefSeq" id="WP_344637691.1">
    <property type="nucleotide sequence ID" value="NZ_BAAATR010000016.1"/>
</dbReference>
<dbReference type="PROSITE" id="PS51695">
    <property type="entry name" value="SEDOLISIN"/>
    <property type="match status" value="1"/>
</dbReference>
<evidence type="ECO:0000256" key="1">
    <source>
        <dbReference type="ARBA" id="ARBA00001913"/>
    </source>
</evidence>
<reference evidence="11" key="1">
    <citation type="journal article" date="2019" name="Int. J. Syst. Evol. Microbiol.">
        <title>The Global Catalogue of Microorganisms (GCM) 10K type strain sequencing project: providing services to taxonomists for standard genome sequencing and annotation.</title>
        <authorList>
            <consortium name="The Broad Institute Genomics Platform"/>
            <consortium name="The Broad Institute Genome Sequencing Center for Infectious Disease"/>
            <person name="Wu L."/>
            <person name="Ma J."/>
        </authorList>
    </citation>
    <scope>NUCLEOTIDE SEQUENCE [LARGE SCALE GENOMIC DNA]</scope>
    <source>
        <strain evidence="11">JCM 7356</strain>
    </source>
</reference>
<gene>
    <name evidence="10" type="ORF">GCM10010430_38870</name>
</gene>
<dbReference type="Gene3D" id="3.40.50.200">
    <property type="entry name" value="Peptidase S8/S53 domain"/>
    <property type="match status" value="1"/>
</dbReference>
<evidence type="ECO:0000256" key="5">
    <source>
        <dbReference type="ARBA" id="ARBA00022825"/>
    </source>
</evidence>
<dbReference type="SUPFAM" id="SSF54897">
    <property type="entry name" value="Protease propeptides/inhibitors"/>
    <property type="match status" value="1"/>
</dbReference>
<sequence length="516" mass="54464">MSEQHTLLEGSKRPAKGDATRVRDADAQAPVSVTLSLRGPATGADMDQRRADAEKTKTVLERYGLKVDRTKLEPGSIEVSGPVAAMNAAFQANLGIYHSTEQGEFRGREGAVRIPAELEGIVTGVFGLDQRRVARRAAAPGSGAMGSLTPADLEKRYTFPQGDGQGQKIGIAEFGGGYFADDLHAFCTQHGVETAQVAVVPLGYTPPLSIEELRQLPPQDQLDASEATPEVMMDVQIVAGLCPRATISLYFAPFDQKGWIDLLDQTIQDKPVTLSVSWGLAEDAPDWSQAALTEIDKRLQAAATLGITVCVASGDDGAGDQVADGAFHVDFPAASPSVLSVGGTMINGSGEEQAWWESPGHRTRKGGGASGGGVSILFDRPDWQDVQVRSLNKHSRDGRVVPDVAALAGSPLYDLTLVGRPSPNGGTSASTPLWAALIARINALLPDGKRQRFLTPLLYQHGTNGQRLGQTACQDIKVGHDNGSHPPAVGYPVLAGYDAVTGWGVPVGTALLDALR</sequence>
<dbReference type="SUPFAM" id="SSF52743">
    <property type="entry name" value="Subtilisin-like"/>
    <property type="match status" value="1"/>
</dbReference>
<dbReference type="CDD" id="cd04056">
    <property type="entry name" value="Peptidases_S53"/>
    <property type="match status" value="1"/>
</dbReference>
<accession>A0ABP5R5G4</accession>
<dbReference type="InterPro" id="IPR036852">
    <property type="entry name" value="Peptidase_S8/S53_dom_sf"/>
</dbReference>
<keyword evidence="6" id="KW-0106">Calcium</keyword>
<protein>
    <submittedName>
        <fullName evidence="10">S53 family peptidase</fullName>
    </submittedName>
</protein>
<dbReference type="InterPro" id="IPR030400">
    <property type="entry name" value="Sedolisin_dom"/>
</dbReference>
<keyword evidence="4" id="KW-0378">Hydrolase</keyword>
<name>A0ABP5R5G4_9ACTN</name>
<evidence type="ECO:0000256" key="7">
    <source>
        <dbReference type="ARBA" id="ARBA00023145"/>
    </source>
</evidence>
<dbReference type="EMBL" id="BAAATR010000016">
    <property type="protein sequence ID" value="GAA2251903.1"/>
    <property type="molecule type" value="Genomic_DNA"/>
</dbReference>
<evidence type="ECO:0000259" key="9">
    <source>
        <dbReference type="PROSITE" id="PS51695"/>
    </source>
</evidence>
<dbReference type="SMART" id="SM00944">
    <property type="entry name" value="Pro-kuma_activ"/>
    <property type="match status" value="1"/>
</dbReference>
<comment type="cofactor">
    <cofactor evidence="1">
        <name>Ca(2+)</name>
        <dbReference type="ChEBI" id="CHEBI:29108"/>
    </cofactor>
</comment>
<feature type="domain" description="Peptidase S53" evidence="9">
    <location>
        <begin position="147"/>
        <end position="516"/>
    </location>
</feature>
<feature type="region of interest" description="Disordered" evidence="8">
    <location>
        <begin position="1"/>
        <end position="48"/>
    </location>
</feature>
<evidence type="ECO:0000256" key="3">
    <source>
        <dbReference type="ARBA" id="ARBA00022723"/>
    </source>
</evidence>
<keyword evidence="11" id="KW-1185">Reference proteome</keyword>
<dbReference type="InterPro" id="IPR000209">
    <property type="entry name" value="Peptidase_S8/S53_dom"/>
</dbReference>
<keyword evidence="2" id="KW-0645">Protease</keyword>
<evidence type="ECO:0000313" key="10">
    <source>
        <dbReference type="EMBL" id="GAA2251903.1"/>
    </source>
</evidence>
<dbReference type="Proteomes" id="UP001500305">
    <property type="component" value="Unassembled WGS sequence"/>
</dbReference>
<dbReference type="InterPro" id="IPR050819">
    <property type="entry name" value="Tripeptidyl-peptidase_I"/>
</dbReference>
<feature type="compositionally biased region" description="Basic and acidic residues" evidence="8">
    <location>
        <begin position="10"/>
        <end position="26"/>
    </location>
</feature>